<dbReference type="PATRIC" id="fig|1618761.3.peg.142"/>
<dbReference type="InterPro" id="IPR024083">
    <property type="entry name" value="Fumarase/histidase_N"/>
</dbReference>
<dbReference type="InterPro" id="IPR008948">
    <property type="entry name" value="L-Aspartase-like"/>
</dbReference>
<gene>
    <name evidence="4" type="ORF">UR64_C0002G0075</name>
</gene>
<dbReference type="GO" id="GO:0005829">
    <property type="term" value="C:cytosol"/>
    <property type="evidence" value="ECO:0007669"/>
    <property type="project" value="TreeGrafter"/>
</dbReference>
<dbReference type="PROSITE" id="PS00163">
    <property type="entry name" value="FUMARATE_LYASES"/>
    <property type="match status" value="1"/>
</dbReference>
<reference evidence="4 5" key="1">
    <citation type="journal article" date="2015" name="Nature">
        <title>rRNA introns, odd ribosomes, and small enigmatic genomes across a large radiation of phyla.</title>
        <authorList>
            <person name="Brown C.T."/>
            <person name="Hug L.A."/>
            <person name="Thomas B.C."/>
            <person name="Sharon I."/>
            <person name="Castelle C.J."/>
            <person name="Singh A."/>
            <person name="Wilkins M.J."/>
            <person name="Williams K.H."/>
            <person name="Banfield J.F."/>
        </authorList>
    </citation>
    <scope>NUCLEOTIDE SEQUENCE [LARGE SCALE GENOMIC DNA]</scope>
</reference>
<dbReference type="Gene3D" id="1.20.200.10">
    <property type="entry name" value="Fumarase/aspartase (Central domain)"/>
    <property type="match status" value="1"/>
</dbReference>
<dbReference type="PANTHER" id="PTHR42696:SF2">
    <property type="entry name" value="ASPARTATE AMMONIA-LYASE"/>
    <property type="match status" value="1"/>
</dbReference>
<dbReference type="InterPro" id="IPR018951">
    <property type="entry name" value="Fumarase_C_C"/>
</dbReference>
<dbReference type="InterPro" id="IPR000362">
    <property type="entry name" value="Fumarate_lyase_fam"/>
</dbReference>
<comment type="caution">
    <text evidence="4">The sequence shown here is derived from an EMBL/GenBank/DDBJ whole genome shotgun (WGS) entry which is preliminary data.</text>
</comment>
<dbReference type="InterPro" id="IPR051546">
    <property type="entry name" value="Aspartate_Ammonia-Lyase"/>
</dbReference>
<dbReference type="Gene3D" id="1.10.275.10">
    <property type="entry name" value="Fumarase/aspartase (N-terminal domain)"/>
    <property type="match status" value="1"/>
</dbReference>
<evidence type="ECO:0000259" key="3">
    <source>
        <dbReference type="Pfam" id="PF10415"/>
    </source>
</evidence>
<sequence length="434" mass="47815">MKLYYGEETKKALKNFPFSRNKTRMEFIWAITKIKKAGAVANYKAGNINREVRDAIIKACNEILKGGYESQFPLSSLQGGAGTASHTNVNEVIAGMATESLKNKVKVHPNDHVNASQSTNDVNPSALKISIYDLLKNLNLNLSSLIKSFQKKSQEFKNINKLGRTHLQDAVPTTLGQEFLVYTDNLKRHLIEIKRVEGLCLTLNLGGTAIGNSINANPVYIKEVYKELNIITGAKFTKANNLMAKTSGQTDFLIISQMITALCVDLSKIANDFKFMASGPRGGIGEIILPELQKGSTIMPGKVNPVMPETVNQMYYLVSGNNIAIEKAVAGAQMELGVMLPVIVDLLIESITMTLEVIGQFDKLCVRGLRANKENCKYHLENGMAYATLLVPYLGYDIVGEIVKKSIANNKTLREIVVGEKYLKESEFDKIIGS</sequence>
<evidence type="ECO:0000313" key="5">
    <source>
        <dbReference type="Proteomes" id="UP000034952"/>
    </source>
</evidence>
<protein>
    <submittedName>
        <fullName evidence="4">Fumarate hydratase class II</fullName>
    </submittedName>
</protein>
<dbReference type="EMBL" id="LBPY01000002">
    <property type="protein sequence ID" value="KKP66859.1"/>
    <property type="molecule type" value="Genomic_DNA"/>
</dbReference>
<dbReference type="AlphaFoldDB" id="A0A0G0BBY3"/>
<dbReference type="PANTHER" id="PTHR42696">
    <property type="entry name" value="ASPARTATE AMMONIA-LYASE"/>
    <property type="match status" value="1"/>
</dbReference>
<dbReference type="InterPro" id="IPR022761">
    <property type="entry name" value="Fumarate_lyase_N"/>
</dbReference>
<accession>A0A0G0BBY3</accession>
<dbReference type="InterPro" id="IPR020557">
    <property type="entry name" value="Fumarate_lyase_CS"/>
</dbReference>
<feature type="domain" description="Fumarase C C-terminal" evidence="3">
    <location>
        <begin position="387"/>
        <end position="432"/>
    </location>
</feature>
<keyword evidence="1" id="KW-0456">Lyase</keyword>
<dbReference type="GO" id="GO:0008797">
    <property type="term" value="F:aspartate ammonia-lyase activity"/>
    <property type="evidence" value="ECO:0007669"/>
    <property type="project" value="TreeGrafter"/>
</dbReference>
<dbReference type="Pfam" id="PF10415">
    <property type="entry name" value="FumaraseC_C"/>
    <property type="match status" value="1"/>
</dbReference>
<organism evidence="4 5">
    <name type="scientific">Candidatus Nomurabacteria bacterium GW2011_GWE1_35_16</name>
    <dbReference type="NCBI Taxonomy" id="1618761"/>
    <lineage>
        <taxon>Bacteria</taxon>
        <taxon>Candidatus Nomuraibacteriota</taxon>
    </lineage>
</organism>
<evidence type="ECO:0000256" key="1">
    <source>
        <dbReference type="ARBA" id="ARBA00023239"/>
    </source>
</evidence>
<dbReference type="GO" id="GO:0006099">
    <property type="term" value="P:tricarboxylic acid cycle"/>
    <property type="evidence" value="ECO:0007669"/>
    <property type="project" value="InterPro"/>
</dbReference>
<dbReference type="GO" id="GO:0006531">
    <property type="term" value="P:aspartate metabolic process"/>
    <property type="evidence" value="ECO:0007669"/>
    <property type="project" value="TreeGrafter"/>
</dbReference>
<name>A0A0G0BBY3_9BACT</name>
<dbReference type="Gene3D" id="1.10.40.30">
    <property type="entry name" value="Fumarase/aspartase (C-terminal domain)"/>
    <property type="match status" value="1"/>
</dbReference>
<feature type="domain" description="Fumarate lyase N-terminal" evidence="2">
    <location>
        <begin position="4"/>
        <end position="319"/>
    </location>
</feature>
<evidence type="ECO:0000259" key="2">
    <source>
        <dbReference type="Pfam" id="PF00206"/>
    </source>
</evidence>
<proteinExistence type="predicted"/>
<dbReference type="PRINTS" id="PR00149">
    <property type="entry name" value="FUMRATELYASE"/>
</dbReference>
<dbReference type="Pfam" id="PF00206">
    <property type="entry name" value="Lyase_1"/>
    <property type="match status" value="1"/>
</dbReference>
<dbReference type="Proteomes" id="UP000034952">
    <property type="component" value="Unassembled WGS sequence"/>
</dbReference>
<evidence type="ECO:0000313" key="4">
    <source>
        <dbReference type="EMBL" id="KKP66859.1"/>
    </source>
</evidence>
<dbReference type="SUPFAM" id="SSF48557">
    <property type="entry name" value="L-aspartase-like"/>
    <property type="match status" value="1"/>
</dbReference>